<dbReference type="EMBL" id="JBJUIK010000003">
    <property type="protein sequence ID" value="KAL3531746.1"/>
    <property type="molecule type" value="Genomic_DNA"/>
</dbReference>
<feature type="chain" id="PRO_5044534269" description="Laccase" evidence="13">
    <location>
        <begin position="26"/>
        <end position="571"/>
    </location>
</feature>
<comment type="function">
    <text evidence="13">Lignin degradation and detoxification of lignin-derived products.</text>
</comment>
<dbReference type="Proteomes" id="UP001630127">
    <property type="component" value="Unassembled WGS sequence"/>
</dbReference>
<dbReference type="Pfam" id="PF07731">
    <property type="entry name" value="Cu-oxidase_2"/>
    <property type="match status" value="1"/>
</dbReference>
<keyword evidence="10 13" id="KW-0186">Copper</keyword>
<evidence type="ECO:0000256" key="12">
    <source>
        <dbReference type="ARBA" id="ARBA00023185"/>
    </source>
</evidence>
<dbReference type="AlphaFoldDB" id="A0ABD3AKS2"/>
<evidence type="ECO:0000256" key="13">
    <source>
        <dbReference type="RuleBase" id="RU361119"/>
    </source>
</evidence>
<keyword evidence="18" id="KW-1185">Reference proteome</keyword>
<comment type="similarity">
    <text evidence="3 13">Belongs to the multicopper oxidase family.</text>
</comment>
<dbReference type="InterPro" id="IPR033138">
    <property type="entry name" value="Cu_oxidase_CS"/>
</dbReference>
<dbReference type="FunFam" id="2.60.40.420:FF:000049">
    <property type="entry name" value="Laccase"/>
    <property type="match status" value="1"/>
</dbReference>
<feature type="domain" description="Plastocyanin-like" evidence="16">
    <location>
        <begin position="34"/>
        <end position="148"/>
    </location>
</feature>
<dbReference type="FunFam" id="2.60.40.420:FF:000062">
    <property type="entry name" value="Laccase"/>
    <property type="match status" value="1"/>
</dbReference>
<dbReference type="GO" id="GO:0046872">
    <property type="term" value="F:metal ion binding"/>
    <property type="evidence" value="ECO:0007669"/>
    <property type="project" value="UniProtKB-KW"/>
</dbReference>
<feature type="signal peptide" evidence="13">
    <location>
        <begin position="1"/>
        <end position="25"/>
    </location>
</feature>
<keyword evidence="13" id="KW-0732">Signal</keyword>
<dbReference type="InterPro" id="IPR045087">
    <property type="entry name" value="Cu-oxidase_fam"/>
</dbReference>
<keyword evidence="8 13" id="KW-0677">Repeat</keyword>
<dbReference type="PROSITE" id="PS00079">
    <property type="entry name" value="MULTICOPPER_OXIDASE1"/>
    <property type="match status" value="1"/>
</dbReference>
<dbReference type="SUPFAM" id="SSF49503">
    <property type="entry name" value="Cupredoxins"/>
    <property type="match status" value="3"/>
</dbReference>
<evidence type="ECO:0000256" key="9">
    <source>
        <dbReference type="ARBA" id="ARBA00023002"/>
    </source>
</evidence>
<gene>
    <name evidence="17" type="ORF">ACH5RR_005267</name>
</gene>
<dbReference type="InterPro" id="IPR011707">
    <property type="entry name" value="Cu-oxidase-like_N"/>
</dbReference>
<evidence type="ECO:0000256" key="6">
    <source>
        <dbReference type="ARBA" id="ARBA00022525"/>
    </source>
</evidence>
<reference evidence="17 18" key="1">
    <citation type="submission" date="2024-11" db="EMBL/GenBank/DDBJ databases">
        <title>A near-complete genome assembly of Cinchona calisaya.</title>
        <authorList>
            <person name="Lian D.C."/>
            <person name="Zhao X.W."/>
            <person name="Wei L."/>
        </authorList>
    </citation>
    <scope>NUCLEOTIDE SEQUENCE [LARGE SCALE GENOMIC DNA]</scope>
    <source>
        <tissue evidence="17">Nenye</tissue>
    </source>
</reference>
<evidence type="ECO:0000256" key="11">
    <source>
        <dbReference type="ARBA" id="ARBA00023180"/>
    </source>
</evidence>
<evidence type="ECO:0000256" key="4">
    <source>
        <dbReference type="ARBA" id="ARBA00012297"/>
    </source>
</evidence>
<dbReference type="InterPro" id="IPR008972">
    <property type="entry name" value="Cupredoxin"/>
</dbReference>
<evidence type="ECO:0000313" key="17">
    <source>
        <dbReference type="EMBL" id="KAL3531746.1"/>
    </source>
</evidence>
<dbReference type="InterPro" id="IPR034288">
    <property type="entry name" value="CuRO_1_LCC"/>
</dbReference>
<evidence type="ECO:0000256" key="10">
    <source>
        <dbReference type="ARBA" id="ARBA00023008"/>
    </source>
</evidence>
<evidence type="ECO:0000313" key="18">
    <source>
        <dbReference type="Proteomes" id="UP001630127"/>
    </source>
</evidence>
<dbReference type="GO" id="GO:0048046">
    <property type="term" value="C:apoplast"/>
    <property type="evidence" value="ECO:0007669"/>
    <property type="project" value="UniProtKB-SubCell"/>
</dbReference>
<evidence type="ECO:0000256" key="8">
    <source>
        <dbReference type="ARBA" id="ARBA00022737"/>
    </source>
</evidence>
<proteinExistence type="inferred from homology"/>
<dbReference type="CDD" id="cd13875">
    <property type="entry name" value="CuRO_2_LCC_plant"/>
    <property type="match status" value="1"/>
</dbReference>
<dbReference type="NCBIfam" id="TIGR03389">
    <property type="entry name" value="laccase"/>
    <property type="match status" value="1"/>
</dbReference>
<dbReference type="PANTHER" id="PTHR11709:SF9">
    <property type="entry name" value="LACCASE-7"/>
    <property type="match status" value="1"/>
</dbReference>
<feature type="domain" description="Plastocyanin-like" evidence="15">
    <location>
        <begin position="417"/>
        <end position="554"/>
    </location>
</feature>
<dbReference type="Pfam" id="PF07732">
    <property type="entry name" value="Cu-oxidase_3"/>
    <property type="match status" value="1"/>
</dbReference>
<dbReference type="InterPro" id="IPR011706">
    <property type="entry name" value="Cu-oxidase_C"/>
</dbReference>
<evidence type="ECO:0000259" key="14">
    <source>
        <dbReference type="Pfam" id="PF00394"/>
    </source>
</evidence>
<comment type="subcellular location">
    <subcellularLocation>
        <location evidence="2 13">Secreted</location>
        <location evidence="2 13">Extracellular space</location>
        <location evidence="2 13">Apoplast</location>
    </subcellularLocation>
</comment>
<dbReference type="InterPro" id="IPR034285">
    <property type="entry name" value="CuRO_2_LCC"/>
</dbReference>
<dbReference type="CDD" id="cd13849">
    <property type="entry name" value="CuRO_1_LCC_plant"/>
    <property type="match status" value="1"/>
</dbReference>
<keyword evidence="5 13" id="KW-0052">Apoplast</keyword>
<sequence length="571" mass="62414">MNMARPVLLLIWALVVVAWSSFASAEIVEHTFHVQNLTVNRLCQTQVITAVNGSLPGPTIRVREGDTLVVHVFNKSPYNLTIHWHGIFQILSGWADGPDYITQCPILPGHSYTYRFNITGQEGTLWWHAHVSWLRATVYGALIIRPRAGHTYPFPKPYGEYPIVLGEYWNANVVDVLNEALASGAAPNNSDAYTINGQPGDLYPCSSSNKTHKIKVIHGKTYLLRIINAALNGQLFFKIANHKLTVVAVDASYTNPYYTDVVVIAPGQTVDVLMTADQPPALYYMAALPYASAAGLNISSTATTGIVVYEEATSSTPIMPVLPALNDTSTAHKFYSNITGLVSSPFWTPIPREVDEQMFVTAGLGLVACGKPGNASCSGPLNQRFAASMNNASFQLPTTMSVLQAFWGNVGGIYTTDFPKQPPVKFDYTNSSNSLDTSLVMTTKSTKTTKLKFNATVQIVLQNTALIGIENHPIHLHGFNFYVLAQGFGNFNQATDTKKFNFVNPQVRNTIAVPTGGWAVVRFQANNPGVWFMHCHLDVHLPWGLATAFVVDNGPTPSTTLPPPPPDYPQC</sequence>
<name>A0ABD3AKS2_9GENT</name>
<evidence type="ECO:0000259" key="15">
    <source>
        <dbReference type="Pfam" id="PF07731"/>
    </source>
</evidence>
<dbReference type="InterPro" id="IPR002355">
    <property type="entry name" value="Cu_oxidase_Cu_BS"/>
</dbReference>
<accession>A0ABD3AKS2</accession>
<keyword evidence="7 13" id="KW-0479">Metal-binding</keyword>
<dbReference type="GO" id="GO:0052716">
    <property type="term" value="F:hydroquinone:oxygen oxidoreductase activity"/>
    <property type="evidence" value="ECO:0007669"/>
    <property type="project" value="UniProtKB-EC"/>
</dbReference>
<evidence type="ECO:0000256" key="3">
    <source>
        <dbReference type="ARBA" id="ARBA00010609"/>
    </source>
</evidence>
<keyword evidence="9 13" id="KW-0560">Oxidoreductase</keyword>
<evidence type="ECO:0000256" key="7">
    <source>
        <dbReference type="ARBA" id="ARBA00022723"/>
    </source>
</evidence>
<comment type="cofactor">
    <cofactor evidence="13">
        <name>Cu cation</name>
        <dbReference type="ChEBI" id="CHEBI:23378"/>
    </cofactor>
    <text evidence="13">Binds 4 Cu cations per monomer.</text>
</comment>
<evidence type="ECO:0000256" key="5">
    <source>
        <dbReference type="ARBA" id="ARBA00022523"/>
    </source>
</evidence>
<dbReference type="Gene3D" id="2.60.40.420">
    <property type="entry name" value="Cupredoxins - blue copper proteins"/>
    <property type="match status" value="3"/>
</dbReference>
<feature type="domain" description="Plastocyanin-like" evidence="14">
    <location>
        <begin position="160"/>
        <end position="312"/>
    </location>
</feature>
<comment type="catalytic activity">
    <reaction evidence="1 13">
        <text>4 hydroquinone + O2 = 4 benzosemiquinone + 2 H2O</text>
        <dbReference type="Rhea" id="RHEA:11276"/>
        <dbReference type="ChEBI" id="CHEBI:15377"/>
        <dbReference type="ChEBI" id="CHEBI:15379"/>
        <dbReference type="ChEBI" id="CHEBI:17594"/>
        <dbReference type="ChEBI" id="CHEBI:17977"/>
        <dbReference type="EC" id="1.10.3.2"/>
    </reaction>
</comment>
<organism evidence="17 18">
    <name type="scientific">Cinchona calisaya</name>
    <dbReference type="NCBI Taxonomy" id="153742"/>
    <lineage>
        <taxon>Eukaryota</taxon>
        <taxon>Viridiplantae</taxon>
        <taxon>Streptophyta</taxon>
        <taxon>Embryophyta</taxon>
        <taxon>Tracheophyta</taxon>
        <taxon>Spermatophyta</taxon>
        <taxon>Magnoliopsida</taxon>
        <taxon>eudicotyledons</taxon>
        <taxon>Gunneridae</taxon>
        <taxon>Pentapetalae</taxon>
        <taxon>asterids</taxon>
        <taxon>lamiids</taxon>
        <taxon>Gentianales</taxon>
        <taxon>Rubiaceae</taxon>
        <taxon>Cinchonoideae</taxon>
        <taxon>Cinchoneae</taxon>
        <taxon>Cinchona</taxon>
    </lineage>
</organism>
<keyword evidence="6 13" id="KW-0964">Secreted</keyword>
<dbReference type="Pfam" id="PF00394">
    <property type="entry name" value="Cu-oxidase"/>
    <property type="match status" value="1"/>
</dbReference>
<keyword evidence="12 13" id="KW-0439">Lignin degradation</keyword>
<protein>
    <recommendedName>
        <fullName evidence="4 13">Laccase</fullName>
        <ecNumber evidence="4 13">1.10.3.2</ecNumber>
    </recommendedName>
    <alternativeName>
        <fullName evidence="13">Benzenediol:oxygen oxidoreductase</fullName>
    </alternativeName>
    <alternativeName>
        <fullName evidence="13">Diphenol oxidase</fullName>
    </alternativeName>
    <alternativeName>
        <fullName evidence="13">Urishiol oxidase</fullName>
    </alternativeName>
</protein>
<dbReference type="InterPro" id="IPR017761">
    <property type="entry name" value="Laccase"/>
</dbReference>
<evidence type="ECO:0000259" key="16">
    <source>
        <dbReference type="Pfam" id="PF07732"/>
    </source>
</evidence>
<evidence type="ECO:0000256" key="1">
    <source>
        <dbReference type="ARBA" id="ARBA00000349"/>
    </source>
</evidence>
<dbReference type="EC" id="1.10.3.2" evidence="4 13"/>
<comment type="caution">
    <text evidence="17">The sequence shown here is derived from an EMBL/GenBank/DDBJ whole genome shotgun (WGS) entry which is preliminary data.</text>
</comment>
<dbReference type="PROSITE" id="PS00080">
    <property type="entry name" value="MULTICOPPER_OXIDASE2"/>
    <property type="match status" value="1"/>
</dbReference>
<keyword evidence="11" id="KW-0325">Glycoprotein</keyword>
<evidence type="ECO:0000256" key="2">
    <source>
        <dbReference type="ARBA" id="ARBA00004271"/>
    </source>
</evidence>
<dbReference type="GO" id="GO:0046274">
    <property type="term" value="P:lignin catabolic process"/>
    <property type="evidence" value="ECO:0007669"/>
    <property type="project" value="UniProtKB-KW"/>
</dbReference>
<dbReference type="PANTHER" id="PTHR11709">
    <property type="entry name" value="MULTI-COPPER OXIDASE"/>
    <property type="match status" value="1"/>
</dbReference>
<dbReference type="InterPro" id="IPR001117">
    <property type="entry name" value="Cu-oxidase_2nd"/>
</dbReference>